<sequence length="112" mass="13110">MSQSSSSARRLWTPPPPLPLILCPRCAGMSTRWFVSGIDRNPGVRFYKCPNQGDGRPVRLLVVGGPVRVLHHQRWHQPSHQGGRRWEQRDVWYRTRHGRCTFFWSMKNNQCT</sequence>
<name>A0A8R7QAF5_TRIUA</name>
<organism evidence="1 2">
    <name type="scientific">Triticum urartu</name>
    <name type="common">Red wild einkorn</name>
    <name type="synonym">Crithodium urartu</name>
    <dbReference type="NCBI Taxonomy" id="4572"/>
    <lineage>
        <taxon>Eukaryota</taxon>
        <taxon>Viridiplantae</taxon>
        <taxon>Streptophyta</taxon>
        <taxon>Embryophyta</taxon>
        <taxon>Tracheophyta</taxon>
        <taxon>Spermatophyta</taxon>
        <taxon>Magnoliopsida</taxon>
        <taxon>Liliopsida</taxon>
        <taxon>Poales</taxon>
        <taxon>Poaceae</taxon>
        <taxon>BOP clade</taxon>
        <taxon>Pooideae</taxon>
        <taxon>Triticodae</taxon>
        <taxon>Triticeae</taxon>
        <taxon>Triticinae</taxon>
        <taxon>Triticum</taxon>
    </lineage>
</organism>
<reference evidence="1" key="3">
    <citation type="submission" date="2022-06" db="UniProtKB">
        <authorList>
            <consortium name="EnsemblPlants"/>
        </authorList>
    </citation>
    <scope>IDENTIFICATION</scope>
</reference>
<dbReference type="EnsemblPlants" id="TuG1812G0500000196.01.T05">
    <property type="protein sequence ID" value="TuG1812G0500000196.01.T05"/>
    <property type="gene ID" value="TuG1812G0500000196.01"/>
</dbReference>
<dbReference type="AlphaFoldDB" id="A0A8R7QAF5"/>
<dbReference type="Proteomes" id="UP000015106">
    <property type="component" value="Chromosome 5"/>
</dbReference>
<dbReference type="Gramene" id="TuG1812G0500000197.01.T05">
    <property type="protein sequence ID" value="TuG1812G0500000197.01.T05"/>
    <property type="gene ID" value="TuG1812G0500000197.01"/>
</dbReference>
<evidence type="ECO:0000313" key="1">
    <source>
        <dbReference type="EnsemblPlants" id="TuG1812G0500000196.01.T05"/>
    </source>
</evidence>
<dbReference type="Gramene" id="TuG1812G0500000196.01.T05">
    <property type="protein sequence ID" value="TuG1812G0500000196.01.T05"/>
    <property type="gene ID" value="TuG1812G0500000196.01"/>
</dbReference>
<dbReference type="EnsemblPlants" id="TuG1812G0500000197.01.T05">
    <property type="protein sequence ID" value="TuG1812G0500000197.01.T05"/>
    <property type="gene ID" value="TuG1812G0500000197.01"/>
</dbReference>
<proteinExistence type="predicted"/>
<protein>
    <submittedName>
        <fullName evidence="1">Uncharacterized protein</fullName>
    </submittedName>
</protein>
<evidence type="ECO:0000313" key="2">
    <source>
        <dbReference type="Proteomes" id="UP000015106"/>
    </source>
</evidence>
<accession>A0A8R7QAF5</accession>
<reference evidence="1" key="2">
    <citation type="submission" date="2018-03" db="EMBL/GenBank/DDBJ databases">
        <title>The Triticum urartu genome reveals the dynamic nature of wheat genome evolution.</title>
        <authorList>
            <person name="Ling H."/>
            <person name="Ma B."/>
            <person name="Shi X."/>
            <person name="Liu H."/>
            <person name="Dong L."/>
            <person name="Sun H."/>
            <person name="Cao Y."/>
            <person name="Gao Q."/>
            <person name="Zheng S."/>
            <person name="Li Y."/>
            <person name="Yu Y."/>
            <person name="Du H."/>
            <person name="Qi M."/>
            <person name="Li Y."/>
            <person name="Yu H."/>
            <person name="Cui Y."/>
            <person name="Wang N."/>
            <person name="Chen C."/>
            <person name="Wu H."/>
            <person name="Zhao Y."/>
            <person name="Zhang J."/>
            <person name="Li Y."/>
            <person name="Zhou W."/>
            <person name="Zhang B."/>
            <person name="Hu W."/>
            <person name="Eijk M."/>
            <person name="Tang J."/>
            <person name="Witsenboer H."/>
            <person name="Zhao S."/>
            <person name="Li Z."/>
            <person name="Zhang A."/>
            <person name="Wang D."/>
            <person name="Liang C."/>
        </authorList>
    </citation>
    <scope>NUCLEOTIDE SEQUENCE [LARGE SCALE GENOMIC DNA]</scope>
    <source>
        <strain evidence="1">cv. G1812</strain>
    </source>
</reference>
<keyword evidence="2" id="KW-1185">Reference proteome</keyword>
<reference evidence="2" key="1">
    <citation type="journal article" date="2013" name="Nature">
        <title>Draft genome of the wheat A-genome progenitor Triticum urartu.</title>
        <authorList>
            <person name="Ling H.Q."/>
            <person name="Zhao S."/>
            <person name="Liu D."/>
            <person name="Wang J."/>
            <person name="Sun H."/>
            <person name="Zhang C."/>
            <person name="Fan H."/>
            <person name="Li D."/>
            <person name="Dong L."/>
            <person name="Tao Y."/>
            <person name="Gao C."/>
            <person name="Wu H."/>
            <person name="Li Y."/>
            <person name="Cui Y."/>
            <person name="Guo X."/>
            <person name="Zheng S."/>
            <person name="Wang B."/>
            <person name="Yu K."/>
            <person name="Liang Q."/>
            <person name="Yang W."/>
            <person name="Lou X."/>
            <person name="Chen J."/>
            <person name="Feng M."/>
            <person name="Jian J."/>
            <person name="Zhang X."/>
            <person name="Luo G."/>
            <person name="Jiang Y."/>
            <person name="Liu J."/>
            <person name="Wang Z."/>
            <person name="Sha Y."/>
            <person name="Zhang B."/>
            <person name="Wu H."/>
            <person name="Tang D."/>
            <person name="Shen Q."/>
            <person name="Xue P."/>
            <person name="Zou S."/>
            <person name="Wang X."/>
            <person name="Liu X."/>
            <person name="Wang F."/>
            <person name="Yang Y."/>
            <person name="An X."/>
            <person name="Dong Z."/>
            <person name="Zhang K."/>
            <person name="Zhang X."/>
            <person name="Luo M.C."/>
            <person name="Dvorak J."/>
            <person name="Tong Y."/>
            <person name="Wang J."/>
            <person name="Yang H."/>
            <person name="Li Z."/>
            <person name="Wang D."/>
            <person name="Zhang A."/>
            <person name="Wang J."/>
        </authorList>
    </citation>
    <scope>NUCLEOTIDE SEQUENCE</scope>
    <source>
        <strain evidence="2">cv. G1812</strain>
    </source>
</reference>